<comment type="caution">
    <text evidence="6">The sequence shown here is derived from an EMBL/GenBank/DDBJ whole genome shotgun (WGS) entry which is preliminary data.</text>
</comment>
<feature type="transmembrane region" description="Helical" evidence="4">
    <location>
        <begin position="38"/>
        <end position="58"/>
    </location>
</feature>
<dbReference type="InterPro" id="IPR020846">
    <property type="entry name" value="MFS_dom"/>
</dbReference>
<gene>
    <name evidence="6" type="ORF">GCM10011505_01550</name>
</gene>
<dbReference type="PANTHER" id="PTHR23521:SF2">
    <property type="entry name" value="TRANSPORTER MFS SUPERFAMILY"/>
    <property type="match status" value="1"/>
</dbReference>
<dbReference type="EMBL" id="BMDZ01000001">
    <property type="protein sequence ID" value="GGB23997.1"/>
    <property type="molecule type" value="Genomic_DNA"/>
</dbReference>
<evidence type="ECO:0000256" key="4">
    <source>
        <dbReference type="SAM" id="Phobius"/>
    </source>
</evidence>
<evidence type="ECO:0000313" key="6">
    <source>
        <dbReference type="EMBL" id="GGB23997.1"/>
    </source>
</evidence>
<accession>A0ABQ1I7S5</accession>
<feature type="transmembrane region" description="Helical" evidence="4">
    <location>
        <begin position="225"/>
        <end position="249"/>
    </location>
</feature>
<evidence type="ECO:0000256" key="1">
    <source>
        <dbReference type="ARBA" id="ARBA00022692"/>
    </source>
</evidence>
<evidence type="ECO:0000256" key="2">
    <source>
        <dbReference type="ARBA" id="ARBA00022989"/>
    </source>
</evidence>
<feature type="transmembrane region" description="Helical" evidence="4">
    <location>
        <begin position="295"/>
        <end position="316"/>
    </location>
</feature>
<dbReference type="PROSITE" id="PS50850">
    <property type="entry name" value="MFS"/>
    <property type="match status" value="1"/>
</dbReference>
<protein>
    <submittedName>
        <fullName evidence="6">MFS transporter</fullName>
    </submittedName>
</protein>
<feature type="transmembrane region" description="Helical" evidence="4">
    <location>
        <begin position="65"/>
        <end position="88"/>
    </location>
</feature>
<evidence type="ECO:0000259" key="5">
    <source>
        <dbReference type="PROSITE" id="PS50850"/>
    </source>
</evidence>
<feature type="domain" description="Major facilitator superfamily (MFS) profile" evidence="5">
    <location>
        <begin position="200"/>
        <end position="406"/>
    </location>
</feature>
<keyword evidence="7" id="KW-1185">Reference proteome</keyword>
<keyword evidence="2 4" id="KW-1133">Transmembrane helix</keyword>
<feature type="transmembrane region" description="Helical" evidence="4">
    <location>
        <begin position="361"/>
        <end position="380"/>
    </location>
</feature>
<sequence length="406" mass="40591">MAGLVAVNLLSVLAQIVQIGTIAPLLALSLDGRGVDASLIGLVAAAPWAVILLVSRFVPRIIHRLGLAGTCLIAIALTLLALGGMAVVDDPLGLMALNGLAGLGLILRWIACDTWIVRIADDAIRGRAIGSHETLMGLGIALGPALIAVTGHDGVVPFLAAGLLVAAGLVPLALLARMGLNGRPGVPPAGRGAGMGLIRLLPVALLGAFACGVAETASIALLPLYAAAAGLGIVAAPLFATAFGTGGTILQMPLGLVADRLGFRGAQLGCAALVVLGAVLLPLVDPLGPWPWAGLPWLLVFLWGGAVGGMNTLAVIEAGARVDDDHMSAAMTAIAFAYTMGGFAGPAAAGVAMDLMSMNGLLMVAGGVALAVLLAGLWLGRRVPAPAPTITAPAITERHPSDTPSR</sequence>
<dbReference type="Gene3D" id="1.20.1250.20">
    <property type="entry name" value="MFS general substrate transporter like domains"/>
    <property type="match status" value="2"/>
</dbReference>
<feature type="transmembrane region" description="Helical" evidence="4">
    <location>
        <begin position="197"/>
        <end position="219"/>
    </location>
</feature>
<feature type="transmembrane region" description="Helical" evidence="4">
    <location>
        <begin position="129"/>
        <end position="149"/>
    </location>
</feature>
<organism evidence="6 7">
    <name type="scientific">Tistrella bauzanensis</name>
    <dbReference type="NCBI Taxonomy" id="657419"/>
    <lineage>
        <taxon>Bacteria</taxon>
        <taxon>Pseudomonadati</taxon>
        <taxon>Pseudomonadota</taxon>
        <taxon>Alphaproteobacteria</taxon>
        <taxon>Geminicoccales</taxon>
        <taxon>Geminicoccaceae</taxon>
        <taxon>Tistrella</taxon>
    </lineage>
</organism>
<feature type="transmembrane region" description="Helical" evidence="4">
    <location>
        <begin position="155"/>
        <end position="176"/>
    </location>
</feature>
<evidence type="ECO:0000256" key="3">
    <source>
        <dbReference type="ARBA" id="ARBA00023136"/>
    </source>
</evidence>
<name>A0ABQ1I7S5_9PROT</name>
<dbReference type="PANTHER" id="PTHR23521">
    <property type="entry name" value="TRANSPORTER MFS SUPERFAMILY"/>
    <property type="match status" value="1"/>
</dbReference>
<feature type="transmembrane region" description="Helical" evidence="4">
    <location>
        <begin position="94"/>
        <end position="117"/>
    </location>
</feature>
<dbReference type="Proteomes" id="UP000603352">
    <property type="component" value="Unassembled WGS sequence"/>
</dbReference>
<dbReference type="SUPFAM" id="SSF103473">
    <property type="entry name" value="MFS general substrate transporter"/>
    <property type="match status" value="1"/>
</dbReference>
<feature type="transmembrane region" description="Helical" evidence="4">
    <location>
        <begin position="261"/>
        <end position="283"/>
    </location>
</feature>
<dbReference type="InterPro" id="IPR036259">
    <property type="entry name" value="MFS_trans_sf"/>
</dbReference>
<dbReference type="Pfam" id="PF07690">
    <property type="entry name" value="MFS_1"/>
    <property type="match status" value="1"/>
</dbReference>
<dbReference type="InterPro" id="IPR011701">
    <property type="entry name" value="MFS"/>
</dbReference>
<reference evidence="7" key="1">
    <citation type="journal article" date="2019" name="Int. J. Syst. Evol. Microbiol.">
        <title>The Global Catalogue of Microorganisms (GCM) 10K type strain sequencing project: providing services to taxonomists for standard genome sequencing and annotation.</title>
        <authorList>
            <consortium name="The Broad Institute Genomics Platform"/>
            <consortium name="The Broad Institute Genome Sequencing Center for Infectious Disease"/>
            <person name="Wu L."/>
            <person name="Ma J."/>
        </authorList>
    </citation>
    <scope>NUCLEOTIDE SEQUENCE [LARGE SCALE GENOMIC DNA]</scope>
    <source>
        <strain evidence="7">CGMCC 1.10188</strain>
    </source>
</reference>
<proteinExistence type="predicted"/>
<evidence type="ECO:0000313" key="7">
    <source>
        <dbReference type="Proteomes" id="UP000603352"/>
    </source>
</evidence>
<feature type="transmembrane region" description="Helical" evidence="4">
    <location>
        <begin position="328"/>
        <end position="349"/>
    </location>
</feature>
<keyword evidence="3 4" id="KW-0472">Membrane</keyword>
<keyword evidence="1 4" id="KW-0812">Transmembrane</keyword>